<protein>
    <recommendedName>
        <fullName evidence="2">Ig-like domain-containing protein</fullName>
    </recommendedName>
</protein>
<sequence length="473" mass="51630">MRSNGPLQGQEAQLHILITGHLIALPSAPNLFSLSPCLNSGVEDAPVAVGCLAKDFLPDSINFSWTYQNQSAVSHTDLKIFPSQMSGPTYTATSQVILPALDVLQDSYLVCKASHLNSNKQVQVSLPDTTSSSPNVTVYIPPRDAFSNSGLRKSKLICQVTDFRPREIKLTWLREGRPVSSGFSTGQVLPDGSGTYFLQSSLTINESDWLSQSTFTCRVDHLNAQFQKNVSSSCAISTDSPIEAFAIPPSFASIFVTKSAKLTCVVTNLPTYDSLSISWTRKDGQLLKTKVKVSSSHPNGTFTAEGEATVCAEEWNSGEAFKCIVTHSDHPVPLKKEIFKPQEVDLHAPSVYLLPPNPEELSLRESATVTCMMKDFSPPDVFVQWMHKGQPIPSEKYVTSSPHQDPQKGGRYFSYSILTVSEAQWNSGDPFTCVVAHEALPLSSTERTVDKSTGKPTLVNVSLVLADTTNTCY</sequence>
<name>F6ZDI2_MONDO</name>
<accession>F6ZDI2</accession>
<dbReference type="InterPro" id="IPR036179">
    <property type="entry name" value="Ig-like_dom_sf"/>
</dbReference>
<dbReference type="PROSITE" id="PS00290">
    <property type="entry name" value="IG_MHC"/>
    <property type="match status" value="3"/>
</dbReference>
<dbReference type="Gene3D" id="2.60.40.10">
    <property type="entry name" value="Immunoglobulins"/>
    <property type="match status" value="4"/>
</dbReference>
<reference evidence="3" key="3">
    <citation type="submission" date="2025-09" db="UniProtKB">
        <authorList>
            <consortium name="Ensembl"/>
        </authorList>
    </citation>
    <scope>IDENTIFICATION</scope>
</reference>
<dbReference type="SMART" id="SM00407">
    <property type="entry name" value="IGc1"/>
    <property type="match status" value="4"/>
</dbReference>
<dbReference type="Proteomes" id="UP000002280">
    <property type="component" value="Chromosome 1"/>
</dbReference>
<keyword evidence="1" id="KW-0393">Immunoglobulin domain</keyword>
<dbReference type="HOGENOM" id="CLU_030625_3_0_1"/>
<dbReference type="FunFam" id="2.60.40.10:FF:000463">
    <property type="entry name" value="Immunoglobulin heavy constant gamma 1"/>
    <property type="match status" value="2"/>
</dbReference>
<feature type="domain" description="Ig-like" evidence="2">
    <location>
        <begin position="249"/>
        <end position="339"/>
    </location>
</feature>
<dbReference type="InterPro" id="IPR003597">
    <property type="entry name" value="Ig_C1-set"/>
</dbReference>
<evidence type="ECO:0000313" key="4">
    <source>
        <dbReference type="Proteomes" id="UP000002280"/>
    </source>
</evidence>
<dbReference type="AlphaFoldDB" id="F6ZDI2"/>
<keyword evidence="4" id="KW-1185">Reference proteome</keyword>
<dbReference type="InterPro" id="IPR050380">
    <property type="entry name" value="Immune_Resp_Modulators"/>
</dbReference>
<dbReference type="FunFam" id="2.60.40.10:FF:000998">
    <property type="entry name" value="Immunoglobulin heavy constant epsilon"/>
    <property type="match status" value="1"/>
</dbReference>
<feature type="domain" description="Ig-like" evidence="2">
    <location>
        <begin position="134"/>
        <end position="231"/>
    </location>
</feature>
<proteinExistence type="predicted"/>
<dbReference type="PANTHER" id="PTHR23411">
    <property type="entry name" value="TAPASIN"/>
    <property type="match status" value="1"/>
</dbReference>
<dbReference type="ExpressionAtlas" id="F6ZDI2">
    <property type="expression patterns" value="baseline"/>
</dbReference>
<dbReference type="SUPFAM" id="SSF48726">
    <property type="entry name" value="Immunoglobulin"/>
    <property type="match status" value="4"/>
</dbReference>
<evidence type="ECO:0000256" key="1">
    <source>
        <dbReference type="ARBA" id="ARBA00023319"/>
    </source>
</evidence>
<dbReference type="InterPro" id="IPR003006">
    <property type="entry name" value="Ig/MHC_CS"/>
</dbReference>
<organism evidence="3 4">
    <name type="scientific">Monodelphis domestica</name>
    <name type="common">Gray short-tailed opossum</name>
    <dbReference type="NCBI Taxonomy" id="13616"/>
    <lineage>
        <taxon>Eukaryota</taxon>
        <taxon>Metazoa</taxon>
        <taxon>Chordata</taxon>
        <taxon>Craniata</taxon>
        <taxon>Vertebrata</taxon>
        <taxon>Euteleostomi</taxon>
        <taxon>Mammalia</taxon>
        <taxon>Metatheria</taxon>
        <taxon>Didelphimorphia</taxon>
        <taxon>Didelphidae</taxon>
        <taxon>Monodelphis</taxon>
    </lineage>
</organism>
<feature type="domain" description="Ig-like" evidence="2">
    <location>
        <begin position="349"/>
        <end position="450"/>
    </location>
</feature>
<dbReference type="InterPro" id="IPR013783">
    <property type="entry name" value="Ig-like_fold"/>
</dbReference>
<dbReference type="PROSITE" id="PS50835">
    <property type="entry name" value="IG_LIKE"/>
    <property type="match status" value="4"/>
</dbReference>
<feature type="domain" description="Ig-like" evidence="2">
    <location>
        <begin position="29"/>
        <end position="125"/>
    </location>
</feature>
<dbReference type="Pfam" id="PF07654">
    <property type="entry name" value="C1-set"/>
    <property type="match status" value="4"/>
</dbReference>
<reference evidence="3" key="2">
    <citation type="submission" date="2025-08" db="UniProtKB">
        <authorList>
            <consortium name="Ensembl"/>
        </authorList>
    </citation>
    <scope>IDENTIFICATION</scope>
</reference>
<dbReference type="GeneTree" id="ENSGT00940000161491"/>
<dbReference type="InterPro" id="IPR007110">
    <property type="entry name" value="Ig-like_dom"/>
</dbReference>
<dbReference type="Bgee" id="ENSMODG00000014614">
    <property type="expression patterns" value="Expressed in lung and 19 other cell types or tissues"/>
</dbReference>
<evidence type="ECO:0000259" key="2">
    <source>
        <dbReference type="PROSITE" id="PS50835"/>
    </source>
</evidence>
<dbReference type="FunFam" id="2.60.40.10:FF:001836">
    <property type="entry name" value="Immunoglobulin heavy constant mu"/>
    <property type="match status" value="1"/>
</dbReference>
<reference evidence="3 4" key="1">
    <citation type="journal article" date="2007" name="Nature">
        <title>Genome of the marsupial Monodelphis domestica reveals innovation in non-coding sequences.</title>
        <authorList>
            <person name="Mikkelsen T.S."/>
            <person name="Wakefield M.J."/>
            <person name="Aken B."/>
            <person name="Amemiya C.T."/>
            <person name="Chang J.L."/>
            <person name="Duke S."/>
            <person name="Garber M."/>
            <person name="Gentles A.J."/>
            <person name="Goodstadt L."/>
            <person name="Heger A."/>
            <person name="Jurka J."/>
            <person name="Kamal M."/>
            <person name="Mauceli E."/>
            <person name="Searle S.M."/>
            <person name="Sharpe T."/>
            <person name="Baker M.L."/>
            <person name="Batzer M.A."/>
            <person name="Benos P.V."/>
            <person name="Belov K."/>
            <person name="Clamp M."/>
            <person name="Cook A."/>
            <person name="Cuff J."/>
            <person name="Das R."/>
            <person name="Davidow L."/>
            <person name="Deakin J.E."/>
            <person name="Fazzari M.J."/>
            <person name="Glass J.L."/>
            <person name="Grabherr M."/>
            <person name="Greally J.M."/>
            <person name="Gu W."/>
            <person name="Hore T.A."/>
            <person name="Huttley G.A."/>
            <person name="Kleber M."/>
            <person name="Jirtle R.L."/>
            <person name="Koina E."/>
            <person name="Lee J.T."/>
            <person name="Mahony S."/>
            <person name="Marra M.A."/>
            <person name="Miller R.D."/>
            <person name="Nicholls R.D."/>
            <person name="Oda M."/>
            <person name="Papenfuss A.T."/>
            <person name="Parra Z.E."/>
            <person name="Pollock D.D."/>
            <person name="Ray D.A."/>
            <person name="Schein J.E."/>
            <person name="Speed T.P."/>
            <person name="Thompson K."/>
            <person name="VandeBerg J.L."/>
            <person name="Wade C.M."/>
            <person name="Walker J.A."/>
            <person name="Waters P.D."/>
            <person name="Webber C."/>
            <person name="Weidman J.R."/>
            <person name="Xie X."/>
            <person name="Zody M.C."/>
            <person name="Baldwin J."/>
            <person name="Abdouelleil A."/>
            <person name="Abdulkadir J."/>
            <person name="Abebe A."/>
            <person name="Abera B."/>
            <person name="Abreu J."/>
            <person name="Acer S.C."/>
            <person name="Aftuck L."/>
            <person name="Alexander A."/>
            <person name="An P."/>
            <person name="Anderson E."/>
            <person name="Anderson S."/>
            <person name="Arachi H."/>
            <person name="Azer M."/>
            <person name="Bachantsang P."/>
            <person name="Barry A."/>
            <person name="Bayul T."/>
            <person name="Berlin A."/>
            <person name="Bessette D."/>
            <person name="Bloom T."/>
            <person name="Bloom T."/>
            <person name="Boguslavskiy L."/>
            <person name="Bonnet C."/>
            <person name="Boukhgalter B."/>
            <person name="Bourzgui I."/>
            <person name="Brown A."/>
            <person name="Cahill P."/>
            <person name="Channer S."/>
            <person name="Cheshatsang Y."/>
            <person name="Chuda L."/>
            <person name="Citroen M."/>
            <person name="Collymore A."/>
            <person name="Cooke P."/>
            <person name="Costello M."/>
            <person name="D'Aco K."/>
            <person name="Daza R."/>
            <person name="De Haan G."/>
            <person name="DeGray S."/>
            <person name="DeMaso C."/>
            <person name="Dhargay N."/>
            <person name="Dooley K."/>
            <person name="Dooley E."/>
            <person name="Doricent M."/>
            <person name="Dorje P."/>
            <person name="Dorjee K."/>
            <person name="Dupes A."/>
            <person name="Elong R."/>
            <person name="Falk J."/>
            <person name="Farina A."/>
            <person name="Faro S."/>
            <person name="Ferguson D."/>
            <person name="Fisher S."/>
            <person name="Foley C.D."/>
            <person name="Franke A."/>
            <person name="Friedrich D."/>
            <person name="Gadbois L."/>
            <person name="Gearin G."/>
            <person name="Gearin C.R."/>
            <person name="Giannoukos G."/>
            <person name="Goode T."/>
            <person name="Graham J."/>
            <person name="Grandbois E."/>
            <person name="Grewal S."/>
            <person name="Gyaltsen K."/>
            <person name="Hafez N."/>
            <person name="Hagos B."/>
            <person name="Hall J."/>
            <person name="Henson C."/>
            <person name="Hollinger A."/>
            <person name="Honan T."/>
            <person name="Huard M.D."/>
            <person name="Hughes L."/>
            <person name="Hurhula B."/>
            <person name="Husby M.E."/>
            <person name="Kamat A."/>
            <person name="Kanga B."/>
            <person name="Kashin S."/>
            <person name="Khazanovich D."/>
            <person name="Kisner P."/>
            <person name="Lance K."/>
            <person name="Lara M."/>
            <person name="Lee W."/>
            <person name="Lennon N."/>
            <person name="Letendre F."/>
            <person name="LeVine R."/>
            <person name="Lipovsky A."/>
            <person name="Liu X."/>
            <person name="Liu J."/>
            <person name="Liu S."/>
            <person name="Lokyitsang T."/>
            <person name="Lokyitsang Y."/>
            <person name="Lubonja R."/>
            <person name="Lui A."/>
            <person name="MacDonald P."/>
            <person name="Magnisalis V."/>
            <person name="Maru K."/>
            <person name="Matthews C."/>
            <person name="McCusker W."/>
            <person name="McDonough S."/>
            <person name="Mehta T."/>
            <person name="Meldrim J."/>
            <person name="Meneus L."/>
            <person name="Mihai O."/>
            <person name="Mihalev A."/>
            <person name="Mihova T."/>
            <person name="Mittelman R."/>
            <person name="Mlenga V."/>
            <person name="Montmayeur A."/>
            <person name="Mulrain L."/>
            <person name="Navidi A."/>
            <person name="Naylor J."/>
            <person name="Negash T."/>
            <person name="Nguyen T."/>
            <person name="Nguyen N."/>
            <person name="Nicol R."/>
            <person name="Norbu C."/>
            <person name="Norbu N."/>
            <person name="Novod N."/>
            <person name="O'Neill B."/>
            <person name="Osman S."/>
            <person name="Markiewicz E."/>
            <person name="Oyono O.L."/>
            <person name="Patti C."/>
            <person name="Phunkhang P."/>
            <person name="Pierre F."/>
            <person name="Priest M."/>
            <person name="Raghuraman S."/>
            <person name="Rege F."/>
            <person name="Reyes R."/>
            <person name="Rise C."/>
            <person name="Rogov P."/>
            <person name="Ross K."/>
            <person name="Ryan E."/>
            <person name="Settipalli S."/>
            <person name="Shea T."/>
            <person name="Sherpa N."/>
            <person name="Shi L."/>
            <person name="Shih D."/>
            <person name="Sparrow T."/>
            <person name="Spaulding J."/>
            <person name="Stalker J."/>
            <person name="Stange-Thomann N."/>
            <person name="Stavropoulos S."/>
            <person name="Stone C."/>
            <person name="Strader C."/>
            <person name="Tesfaye S."/>
            <person name="Thomson T."/>
            <person name="Thoulutsang Y."/>
            <person name="Thoulutsang D."/>
            <person name="Topham K."/>
            <person name="Topping I."/>
            <person name="Tsamla T."/>
            <person name="Vassiliev H."/>
            <person name="Vo A."/>
            <person name="Wangchuk T."/>
            <person name="Wangdi T."/>
            <person name="Weiand M."/>
            <person name="Wilkinson J."/>
            <person name="Wilson A."/>
            <person name="Yadav S."/>
            <person name="Young G."/>
            <person name="Yu Q."/>
            <person name="Zembek L."/>
            <person name="Zhong D."/>
            <person name="Zimmer A."/>
            <person name="Zwirko Z."/>
            <person name="Jaffe D.B."/>
            <person name="Alvarez P."/>
            <person name="Brockman W."/>
            <person name="Butler J."/>
            <person name="Chin C."/>
            <person name="Gnerre S."/>
            <person name="MacCallum I."/>
            <person name="Graves J.A."/>
            <person name="Ponting C.P."/>
            <person name="Breen M."/>
            <person name="Samollow P.B."/>
            <person name="Lander E.S."/>
            <person name="Lindblad-Toh K."/>
        </authorList>
    </citation>
    <scope>NUCLEOTIDE SEQUENCE [LARGE SCALE GENOMIC DNA]</scope>
</reference>
<dbReference type="CDD" id="cd05768">
    <property type="entry name" value="IgC1_CH3_IgAGD_CH4_IgAEM"/>
    <property type="match status" value="1"/>
</dbReference>
<dbReference type="Ensembl" id="ENSMODT00000018593.3">
    <property type="protein sequence ID" value="ENSMODP00000018260.3"/>
    <property type="gene ID" value="ENSMODG00000014614.3"/>
</dbReference>
<dbReference type="eggNOG" id="ENOG502R54U">
    <property type="taxonomic scope" value="Eukaryota"/>
</dbReference>
<evidence type="ECO:0000313" key="3">
    <source>
        <dbReference type="Ensembl" id="ENSMODP00000018260.3"/>
    </source>
</evidence>